<evidence type="ECO:0000313" key="2">
    <source>
        <dbReference type="EMBL" id="HHY28357.1"/>
    </source>
</evidence>
<dbReference type="PANTHER" id="PTHR43415:SF3">
    <property type="entry name" value="GNAT-FAMILY ACETYLTRANSFERASE"/>
    <property type="match status" value="1"/>
</dbReference>
<comment type="caution">
    <text evidence="2">The sequence shown here is derived from an EMBL/GenBank/DDBJ whole genome shotgun (WGS) entry which is preliminary data.</text>
</comment>
<dbReference type="EMBL" id="DUTF01000356">
    <property type="protein sequence ID" value="HHY28357.1"/>
    <property type="molecule type" value="Genomic_DNA"/>
</dbReference>
<evidence type="ECO:0000259" key="1">
    <source>
        <dbReference type="PROSITE" id="PS51186"/>
    </source>
</evidence>
<feature type="domain" description="N-acetyltransferase" evidence="1">
    <location>
        <begin position="7"/>
        <end position="171"/>
    </location>
</feature>
<dbReference type="GO" id="GO:0016747">
    <property type="term" value="F:acyltransferase activity, transferring groups other than amino-acyl groups"/>
    <property type="evidence" value="ECO:0007669"/>
    <property type="project" value="InterPro"/>
</dbReference>
<proteinExistence type="predicted"/>
<dbReference type="InterPro" id="IPR000182">
    <property type="entry name" value="GNAT_dom"/>
</dbReference>
<dbReference type="CDD" id="cd04301">
    <property type="entry name" value="NAT_SF"/>
    <property type="match status" value="1"/>
</dbReference>
<dbReference type="InterPro" id="IPR016181">
    <property type="entry name" value="Acyl_CoA_acyltransferase"/>
</dbReference>
<gene>
    <name evidence="2" type="ORF">GX523_16775</name>
</gene>
<dbReference type="AlphaFoldDB" id="A0A7C7DBR9"/>
<evidence type="ECO:0000313" key="3">
    <source>
        <dbReference type="Proteomes" id="UP000553059"/>
    </source>
</evidence>
<dbReference type="SUPFAM" id="SSF55729">
    <property type="entry name" value="Acyl-CoA N-acyltransferases (Nat)"/>
    <property type="match status" value="1"/>
</dbReference>
<dbReference type="Proteomes" id="UP000553059">
    <property type="component" value="Unassembled WGS sequence"/>
</dbReference>
<keyword evidence="2" id="KW-0808">Transferase</keyword>
<name>A0A7C7DBR9_9FIRM</name>
<dbReference type="Gene3D" id="3.40.630.30">
    <property type="match status" value="1"/>
</dbReference>
<sequence>MLQGKKTFLRPLEPDDIPMYHKWYNDQNVNYWANAAWPLSTMLSEEDIEERFFTPNKDCGRYIILNEEQKPIGTIGYREVNIPARSAVLFIIIGERDYWSRGYGTDALKVLINYLFYQWNFHRLSLDLWDGNLRALKTYEKLGFKVEGRLREARFVLGEYHDAILMGLLRDEYVQHHPPHPPEMV</sequence>
<protein>
    <submittedName>
        <fullName evidence="2">GNAT family N-acetyltransferase</fullName>
    </submittedName>
</protein>
<dbReference type="PANTHER" id="PTHR43415">
    <property type="entry name" value="SPERMIDINE N(1)-ACETYLTRANSFERASE"/>
    <property type="match status" value="1"/>
</dbReference>
<dbReference type="PROSITE" id="PS51186">
    <property type="entry name" value="GNAT"/>
    <property type="match status" value="1"/>
</dbReference>
<organism evidence="2 3">
    <name type="scientific">Desulfitobacterium dehalogenans</name>
    <dbReference type="NCBI Taxonomy" id="36854"/>
    <lineage>
        <taxon>Bacteria</taxon>
        <taxon>Bacillati</taxon>
        <taxon>Bacillota</taxon>
        <taxon>Clostridia</taxon>
        <taxon>Eubacteriales</taxon>
        <taxon>Desulfitobacteriaceae</taxon>
        <taxon>Desulfitobacterium</taxon>
    </lineage>
</organism>
<reference evidence="2 3" key="1">
    <citation type="journal article" date="2020" name="Biotechnol. Biofuels">
        <title>New insights from the biogas microbiome by comprehensive genome-resolved metagenomics of nearly 1600 species originating from multiple anaerobic digesters.</title>
        <authorList>
            <person name="Campanaro S."/>
            <person name="Treu L."/>
            <person name="Rodriguez-R L.M."/>
            <person name="Kovalovszki A."/>
            <person name="Ziels R.M."/>
            <person name="Maus I."/>
            <person name="Zhu X."/>
            <person name="Kougias P.G."/>
            <person name="Basile A."/>
            <person name="Luo G."/>
            <person name="Schluter A."/>
            <person name="Konstantinidis K.T."/>
            <person name="Angelidaki I."/>
        </authorList>
    </citation>
    <scope>NUCLEOTIDE SEQUENCE [LARGE SCALE GENOMIC DNA]</scope>
    <source>
        <strain evidence="2">AS05jafATM_4</strain>
    </source>
</reference>
<accession>A0A7C7DBR9</accession>
<dbReference type="Pfam" id="PF13302">
    <property type="entry name" value="Acetyltransf_3"/>
    <property type="match status" value="1"/>
</dbReference>